<accession>A0A4C1V8J0</accession>
<comment type="caution">
    <text evidence="1">The sequence shown here is derived from an EMBL/GenBank/DDBJ whole genome shotgun (WGS) entry which is preliminary data.</text>
</comment>
<sequence>MKLYRSELAANDILRRYCAPRPFLLLRRVPVLRRCDAFVTNFTAPEFPLEVEIFGHGRFSKFKRASERNRISKGRRIVIIEKTEVGHENSLTGCKTTVEAATSGPYPERA</sequence>
<gene>
    <name evidence="1" type="ORF">EVAR_18306_1</name>
</gene>
<reference evidence="1 2" key="1">
    <citation type="journal article" date="2019" name="Commun. Biol.">
        <title>The bagworm genome reveals a unique fibroin gene that provides high tensile strength.</title>
        <authorList>
            <person name="Kono N."/>
            <person name="Nakamura H."/>
            <person name="Ohtoshi R."/>
            <person name="Tomita M."/>
            <person name="Numata K."/>
            <person name="Arakawa K."/>
        </authorList>
    </citation>
    <scope>NUCLEOTIDE SEQUENCE [LARGE SCALE GENOMIC DNA]</scope>
</reference>
<organism evidence="1 2">
    <name type="scientific">Eumeta variegata</name>
    <name type="common">Bagworm moth</name>
    <name type="synonym">Eumeta japonica</name>
    <dbReference type="NCBI Taxonomy" id="151549"/>
    <lineage>
        <taxon>Eukaryota</taxon>
        <taxon>Metazoa</taxon>
        <taxon>Ecdysozoa</taxon>
        <taxon>Arthropoda</taxon>
        <taxon>Hexapoda</taxon>
        <taxon>Insecta</taxon>
        <taxon>Pterygota</taxon>
        <taxon>Neoptera</taxon>
        <taxon>Endopterygota</taxon>
        <taxon>Lepidoptera</taxon>
        <taxon>Glossata</taxon>
        <taxon>Ditrysia</taxon>
        <taxon>Tineoidea</taxon>
        <taxon>Psychidae</taxon>
        <taxon>Oiketicinae</taxon>
        <taxon>Eumeta</taxon>
    </lineage>
</organism>
<evidence type="ECO:0000313" key="2">
    <source>
        <dbReference type="Proteomes" id="UP000299102"/>
    </source>
</evidence>
<dbReference type="EMBL" id="BGZK01000300">
    <property type="protein sequence ID" value="GBP35181.1"/>
    <property type="molecule type" value="Genomic_DNA"/>
</dbReference>
<evidence type="ECO:0000313" key="1">
    <source>
        <dbReference type="EMBL" id="GBP35181.1"/>
    </source>
</evidence>
<name>A0A4C1V8J0_EUMVA</name>
<dbReference type="AlphaFoldDB" id="A0A4C1V8J0"/>
<proteinExistence type="predicted"/>
<keyword evidence="2" id="KW-1185">Reference proteome</keyword>
<dbReference type="Proteomes" id="UP000299102">
    <property type="component" value="Unassembled WGS sequence"/>
</dbReference>
<protein>
    <submittedName>
        <fullName evidence="1">Uncharacterized protein</fullName>
    </submittedName>
</protein>